<evidence type="ECO:0000256" key="5">
    <source>
        <dbReference type="ARBA" id="ARBA00023274"/>
    </source>
</evidence>
<dbReference type="NCBIfam" id="TIGR00060">
    <property type="entry name" value="L18_bact"/>
    <property type="match status" value="1"/>
</dbReference>
<dbReference type="PANTHER" id="PTHR12899">
    <property type="entry name" value="39S RIBOSOMAL PROTEIN L18, MITOCHONDRIAL"/>
    <property type="match status" value="1"/>
</dbReference>
<organism evidence="9">
    <name type="scientific">Meiothermus ruber</name>
    <dbReference type="NCBI Taxonomy" id="277"/>
    <lineage>
        <taxon>Bacteria</taxon>
        <taxon>Thermotogati</taxon>
        <taxon>Deinococcota</taxon>
        <taxon>Deinococci</taxon>
        <taxon>Thermales</taxon>
        <taxon>Thermaceae</taxon>
        <taxon>Meiothermus</taxon>
    </lineage>
</organism>
<comment type="similarity">
    <text evidence="1 8">Belongs to the universal ribosomal protein uL18 family.</text>
</comment>
<keyword evidence="4 8" id="KW-0689">Ribosomal protein</keyword>
<dbReference type="CDD" id="cd00432">
    <property type="entry name" value="Ribosomal_L18_L5e"/>
    <property type="match status" value="1"/>
</dbReference>
<name>A0A7C3DXL2_MEIRU</name>
<proteinExistence type="inferred from homology"/>
<evidence type="ECO:0000256" key="3">
    <source>
        <dbReference type="ARBA" id="ARBA00022884"/>
    </source>
</evidence>
<dbReference type="GO" id="GO:0008097">
    <property type="term" value="F:5S rRNA binding"/>
    <property type="evidence" value="ECO:0007669"/>
    <property type="project" value="TreeGrafter"/>
</dbReference>
<dbReference type="InterPro" id="IPR004389">
    <property type="entry name" value="Ribosomal_uL18_bac-type"/>
</dbReference>
<evidence type="ECO:0000256" key="4">
    <source>
        <dbReference type="ARBA" id="ARBA00022980"/>
    </source>
</evidence>
<comment type="subunit">
    <text evidence="8">Part of the 50S ribosomal subunit; part of the 5S rRNA/L5/L18/L25 subcomplex. Contacts the 5S and 23S rRNAs.</text>
</comment>
<dbReference type="GO" id="GO:0003735">
    <property type="term" value="F:structural constituent of ribosome"/>
    <property type="evidence" value="ECO:0007669"/>
    <property type="project" value="InterPro"/>
</dbReference>
<evidence type="ECO:0000256" key="6">
    <source>
        <dbReference type="ARBA" id="ARBA00035197"/>
    </source>
</evidence>
<gene>
    <name evidence="8" type="primary">rplR</name>
    <name evidence="9" type="ORF">ENS82_10530</name>
</gene>
<keyword evidence="2 8" id="KW-0699">rRNA-binding</keyword>
<evidence type="ECO:0000256" key="8">
    <source>
        <dbReference type="HAMAP-Rule" id="MF_01337"/>
    </source>
</evidence>
<sequence>MARLTTEDRRKFRVRNAVKASGRLRLSVHRSLQHIYAQIIDDSKGHTLVAASSKSLKLSGNKTEVAKKVGQAIAEAAKAKGISQVVFDRGAFKYHGRVKALAEGAREGGLEF</sequence>
<accession>A0A7C3DXL2</accession>
<dbReference type="EMBL" id="DSWI01000025">
    <property type="protein sequence ID" value="HFG21127.1"/>
    <property type="molecule type" value="Genomic_DNA"/>
</dbReference>
<keyword evidence="5 8" id="KW-0687">Ribonucleoprotein</keyword>
<evidence type="ECO:0000313" key="9">
    <source>
        <dbReference type="EMBL" id="HFG21127.1"/>
    </source>
</evidence>
<dbReference type="RefSeq" id="WP_027876096.1">
    <property type="nucleotide sequence ID" value="NZ_JBKBUW010000015.1"/>
</dbReference>
<dbReference type="SUPFAM" id="SSF53137">
    <property type="entry name" value="Translational machinery components"/>
    <property type="match status" value="1"/>
</dbReference>
<comment type="caution">
    <text evidence="9">The sequence shown here is derived from an EMBL/GenBank/DDBJ whole genome shotgun (WGS) entry which is preliminary data.</text>
</comment>
<dbReference type="AlphaFoldDB" id="A0A7C3DXL2"/>
<dbReference type="Pfam" id="PF00861">
    <property type="entry name" value="Ribosomal_L18p"/>
    <property type="match status" value="1"/>
</dbReference>
<dbReference type="PANTHER" id="PTHR12899:SF3">
    <property type="entry name" value="LARGE RIBOSOMAL SUBUNIT PROTEIN UL18M"/>
    <property type="match status" value="1"/>
</dbReference>
<dbReference type="FunFam" id="3.30.420.100:FF:000001">
    <property type="entry name" value="50S ribosomal protein L18"/>
    <property type="match status" value="1"/>
</dbReference>
<dbReference type="Gene3D" id="3.30.420.100">
    <property type="match status" value="1"/>
</dbReference>
<reference evidence="9" key="1">
    <citation type="journal article" date="2020" name="mSystems">
        <title>Genome- and Community-Level Interaction Insights into Carbon Utilization and Element Cycling Functions of Hydrothermarchaeota in Hydrothermal Sediment.</title>
        <authorList>
            <person name="Zhou Z."/>
            <person name="Liu Y."/>
            <person name="Xu W."/>
            <person name="Pan J."/>
            <person name="Luo Z.H."/>
            <person name="Li M."/>
        </authorList>
    </citation>
    <scope>NUCLEOTIDE SEQUENCE [LARGE SCALE GENOMIC DNA]</scope>
    <source>
        <strain evidence="9">SpSt-524</strain>
    </source>
</reference>
<dbReference type="InterPro" id="IPR005484">
    <property type="entry name" value="Ribosomal_uL18_bac/plant/anim"/>
</dbReference>
<evidence type="ECO:0000256" key="1">
    <source>
        <dbReference type="ARBA" id="ARBA00007116"/>
    </source>
</evidence>
<dbReference type="GO" id="GO:0022625">
    <property type="term" value="C:cytosolic large ribosomal subunit"/>
    <property type="evidence" value="ECO:0007669"/>
    <property type="project" value="TreeGrafter"/>
</dbReference>
<protein>
    <recommendedName>
        <fullName evidence="6 8">Large ribosomal subunit protein uL18</fullName>
    </recommendedName>
</protein>
<comment type="function">
    <text evidence="7 8">This is one of the proteins that bind and probably mediate the attachment of the 5S RNA into the large ribosomal subunit, where it forms part of the central protuberance.</text>
</comment>
<dbReference type="HAMAP" id="MF_01337_B">
    <property type="entry name" value="Ribosomal_uL18_B"/>
    <property type="match status" value="1"/>
</dbReference>
<evidence type="ECO:0000256" key="7">
    <source>
        <dbReference type="ARBA" id="ARBA00053375"/>
    </source>
</evidence>
<evidence type="ECO:0000256" key="2">
    <source>
        <dbReference type="ARBA" id="ARBA00022730"/>
    </source>
</evidence>
<dbReference type="InterPro" id="IPR057268">
    <property type="entry name" value="Ribosomal_L18"/>
</dbReference>
<keyword evidence="3 8" id="KW-0694">RNA-binding</keyword>
<dbReference type="GO" id="GO:0006412">
    <property type="term" value="P:translation"/>
    <property type="evidence" value="ECO:0007669"/>
    <property type="project" value="UniProtKB-UniRule"/>
</dbReference>